<sequence length="95" mass="10272">MFRLDLPDSPLALISSSNRCNPCPHLVYSVGKTEPFHICPERPRAAPPNNDNNNLSHSPASAPPSPSVAPDVSQPYPGYEATRAPALYCCIICRV</sequence>
<evidence type="ECO:0000313" key="2">
    <source>
        <dbReference type="EMBL" id="GBP77410.1"/>
    </source>
</evidence>
<feature type="compositionally biased region" description="Low complexity" evidence="1">
    <location>
        <begin position="47"/>
        <end position="60"/>
    </location>
</feature>
<feature type="region of interest" description="Disordered" evidence="1">
    <location>
        <begin position="39"/>
        <end position="76"/>
    </location>
</feature>
<protein>
    <submittedName>
        <fullName evidence="2">Uncharacterized protein</fullName>
    </submittedName>
</protein>
<proteinExistence type="predicted"/>
<comment type="caution">
    <text evidence="2">The sequence shown here is derived from an EMBL/GenBank/DDBJ whole genome shotgun (WGS) entry which is preliminary data.</text>
</comment>
<name>A0A4C1YQI1_EUMVA</name>
<reference evidence="2 3" key="1">
    <citation type="journal article" date="2019" name="Commun. Biol.">
        <title>The bagworm genome reveals a unique fibroin gene that provides high tensile strength.</title>
        <authorList>
            <person name="Kono N."/>
            <person name="Nakamura H."/>
            <person name="Ohtoshi R."/>
            <person name="Tomita M."/>
            <person name="Numata K."/>
            <person name="Arakawa K."/>
        </authorList>
    </citation>
    <scope>NUCLEOTIDE SEQUENCE [LARGE SCALE GENOMIC DNA]</scope>
</reference>
<evidence type="ECO:0000256" key="1">
    <source>
        <dbReference type="SAM" id="MobiDB-lite"/>
    </source>
</evidence>
<dbReference type="EMBL" id="BGZK01001330">
    <property type="protein sequence ID" value="GBP77410.1"/>
    <property type="molecule type" value="Genomic_DNA"/>
</dbReference>
<organism evidence="2 3">
    <name type="scientific">Eumeta variegata</name>
    <name type="common">Bagworm moth</name>
    <name type="synonym">Eumeta japonica</name>
    <dbReference type="NCBI Taxonomy" id="151549"/>
    <lineage>
        <taxon>Eukaryota</taxon>
        <taxon>Metazoa</taxon>
        <taxon>Ecdysozoa</taxon>
        <taxon>Arthropoda</taxon>
        <taxon>Hexapoda</taxon>
        <taxon>Insecta</taxon>
        <taxon>Pterygota</taxon>
        <taxon>Neoptera</taxon>
        <taxon>Endopterygota</taxon>
        <taxon>Lepidoptera</taxon>
        <taxon>Glossata</taxon>
        <taxon>Ditrysia</taxon>
        <taxon>Tineoidea</taxon>
        <taxon>Psychidae</taxon>
        <taxon>Oiketicinae</taxon>
        <taxon>Eumeta</taxon>
    </lineage>
</organism>
<evidence type="ECO:0000313" key="3">
    <source>
        <dbReference type="Proteomes" id="UP000299102"/>
    </source>
</evidence>
<dbReference type="AlphaFoldDB" id="A0A4C1YQI1"/>
<gene>
    <name evidence="2" type="ORF">EVAR_24127_1</name>
</gene>
<dbReference type="Proteomes" id="UP000299102">
    <property type="component" value="Unassembled WGS sequence"/>
</dbReference>
<keyword evidence="3" id="KW-1185">Reference proteome</keyword>
<accession>A0A4C1YQI1</accession>